<dbReference type="HOGENOM" id="CLU_1282691_0_0_6"/>
<dbReference type="KEGG" id="ttu:TERTU_4002"/>
<organism evidence="2 3">
    <name type="scientific">Teredinibacter turnerae (strain ATCC 39867 / T7901)</name>
    <dbReference type="NCBI Taxonomy" id="377629"/>
    <lineage>
        <taxon>Bacteria</taxon>
        <taxon>Pseudomonadati</taxon>
        <taxon>Pseudomonadota</taxon>
        <taxon>Gammaproteobacteria</taxon>
        <taxon>Cellvibrionales</taxon>
        <taxon>Cellvibrionaceae</taxon>
        <taxon>Teredinibacter</taxon>
    </lineage>
</organism>
<evidence type="ECO:0000313" key="3">
    <source>
        <dbReference type="Proteomes" id="UP000009080"/>
    </source>
</evidence>
<reference evidence="2 3" key="1">
    <citation type="journal article" date="2009" name="PLoS ONE">
        <title>The complete genome of Teredinibacter turnerae T7901: an intracellular endosymbiont of marine wood-boring bivalves (shipworms).</title>
        <authorList>
            <person name="Yang J.C."/>
            <person name="Madupu R."/>
            <person name="Durkin A.S."/>
            <person name="Ekborg N.A."/>
            <person name="Pedamallu C.S."/>
            <person name="Hostetler J.B."/>
            <person name="Radune D."/>
            <person name="Toms B.S."/>
            <person name="Henrissat B."/>
            <person name="Coutinho P.M."/>
            <person name="Schwarz S."/>
            <person name="Field L."/>
            <person name="Trindade-Silva A.E."/>
            <person name="Soares C.A.G."/>
            <person name="Elshahawi S."/>
            <person name="Hanora A."/>
            <person name="Schmidt E.W."/>
            <person name="Haygood M.G."/>
            <person name="Posfai J."/>
            <person name="Benner J."/>
            <person name="Madinger C."/>
            <person name="Nove J."/>
            <person name="Anton B."/>
            <person name="Chaudhary K."/>
            <person name="Foster J."/>
            <person name="Holman A."/>
            <person name="Kumar S."/>
            <person name="Lessard P.A."/>
            <person name="Luyten Y.A."/>
            <person name="Slatko B."/>
            <person name="Wood N."/>
            <person name="Wu B."/>
            <person name="Teplitski M."/>
            <person name="Mougous J.D."/>
            <person name="Ward N."/>
            <person name="Eisen J.A."/>
            <person name="Badger J.H."/>
            <person name="Distel D.L."/>
        </authorList>
    </citation>
    <scope>NUCLEOTIDE SEQUENCE [LARGE SCALE GENOMIC DNA]</scope>
    <source>
        <strain evidence="3">ATCC 39867 / T7901</strain>
    </source>
</reference>
<name>C5BTS9_TERTT</name>
<dbReference type="InterPro" id="IPR053864">
    <property type="entry name" value="DUF6933"/>
</dbReference>
<dbReference type="Pfam" id="PF22016">
    <property type="entry name" value="DUF6933"/>
    <property type="match status" value="1"/>
</dbReference>
<feature type="domain" description="DUF6933" evidence="1">
    <location>
        <begin position="4"/>
        <end position="84"/>
    </location>
</feature>
<sequence length="208" mass="23378">MIRIDISKTLAKPLGAHIRPATSTTAEFSWRAELAVIGTERCVVAQEIFTGYVLVLCNLSADDFTSFPALFSDRLFREALALCKQAKLYEKQELTRKLAKIVAPQQVQLDPEPIEDGKILKVIESLERRYLLEGQDLPSSGRQAFEFGLKFNNRKSSSDKPMKLNPAQRMANLCLNLIAELPDDSPVMPEILGEEANIVRVDFGRNRK</sequence>
<evidence type="ECO:0000313" key="2">
    <source>
        <dbReference type="EMBL" id="ACR14232.1"/>
    </source>
</evidence>
<dbReference type="EMBL" id="CP001614">
    <property type="protein sequence ID" value="ACR14232.1"/>
    <property type="molecule type" value="Genomic_DNA"/>
</dbReference>
<accession>C5BTS9</accession>
<keyword evidence="3" id="KW-1185">Reference proteome</keyword>
<gene>
    <name evidence="2" type="ordered locus">TERTU_4002</name>
</gene>
<evidence type="ECO:0000259" key="1">
    <source>
        <dbReference type="Pfam" id="PF22016"/>
    </source>
</evidence>
<protein>
    <recommendedName>
        <fullName evidence="1">DUF6933 domain-containing protein</fullName>
    </recommendedName>
</protein>
<dbReference type="OrthoDB" id="6947307at2"/>
<dbReference type="RefSeq" id="WP_015820348.1">
    <property type="nucleotide sequence ID" value="NC_012997.1"/>
</dbReference>
<proteinExistence type="predicted"/>
<dbReference type="eggNOG" id="ENOG5032JA3">
    <property type="taxonomic scope" value="Bacteria"/>
</dbReference>
<dbReference type="Proteomes" id="UP000009080">
    <property type="component" value="Chromosome"/>
</dbReference>
<dbReference type="AlphaFoldDB" id="C5BTS9"/>